<feature type="compositionally biased region" description="Polar residues" evidence="1">
    <location>
        <begin position="1"/>
        <end position="10"/>
    </location>
</feature>
<dbReference type="AlphaFoldDB" id="A0A6I1EXX3"/>
<accession>A0A6I1EXX3</accession>
<dbReference type="EMBL" id="WEHX01000006">
    <property type="protein sequence ID" value="KAB7662620.1"/>
    <property type="molecule type" value="Genomic_DNA"/>
</dbReference>
<feature type="region of interest" description="Disordered" evidence="1">
    <location>
        <begin position="1"/>
        <end position="41"/>
    </location>
</feature>
<protein>
    <submittedName>
        <fullName evidence="2">Uncharacterized protein</fullName>
    </submittedName>
</protein>
<sequence length="110" mass="12092">MPGKKTQSAPSPIKPCKPLAKRKASSHDGWGGVRQGAGRKPLGEKALDKMVVIRLTAEQKTFFRTLGGSVWLRQVLDLCMRESTPEKIRDAANESPFGGIPAEKFFAERI</sequence>
<proteinExistence type="predicted"/>
<evidence type="ECO:0000313" key="2">
    <source>
        <dbReference type="EMBL" id="KAB7662620.1"/>
    </source>
</evidence>
<evidence type="ECO:0000256" key="1">
    <source>
        <dbReference type="SAM" id="MobiDB-lite"/>
    </source>
</evidence>
<organism evidence="2 3">
    <name type="scientific">Sutterella seckii</name>
    <dbReference type="NCBI Taxonomy" id="1944635"/>
    <lineage>
        <taxon>Bacteria</taxon>
        <taxon>Pseudomonadati</taxon>
        <taxon>Pseudomonadota</taxon>
        <taxon>Betaproteobacteria</taxon>
        <taxon>Burkholderiales</taxon>
        <taxon>Sutterellaceae</taxon>
        <taxon>Sutterella</taxon>
    </lineage>
</organism>
<dbReference type="Proteomes" id="UP000430564">
    <property type="component" value="Unassembled WGS sequence"/>
</dbReference>
<evidence type="ECO:0000313" key="3">
    <source>
        <dbReference type="Proteomes" id="UP000430564"/>
    </source>
</evidence>
<reference evidence="2 3" key="1">
    <citation type="submission" date="2019-10" db="EMBL/GenBank/DDBJ databases">
        <title>Genome diversity of Sutterella seckii.</title>
        <authorList>
            <person name="Chaplin A.V."/>
            <person name="Sokolova S.R."/>
            <person name="Mosin K.A."/>
            <person name="Ivanova E.L."/>
            <person name="Kochetkova T.O."/>
            <person name="Goltsov A.Y."/>
            <person name="Trofimov D.Y."/>
            <person name="Efimov B.A."/>
        </authorList>
    </citation>
    <scope>NUCLEOTIDE SEQUENCE [LARGE SCALE GENOMIC DNA]</scope>
    <source>
        <strain evidence="2 3">ASD393</strain>
    </source>
</reference>
<dbReference type="OrthoDB" id="8913787at2"/>
<name>A0A6I1EXX3_9BURK</name>
<dbReference type="RefSeq" id="WP_152157613.1">
    <property type="nucleotide sequence ID" value="NZ_WEHX01000006.1"/>
</dbReference>
<comment type="caution">
    <text evidence="2">The sequence shown here is derived from an EMBL/GenBank/DDBJ whole genome shotgun (WGS) entry which is preliminary data.</text>
</comment>
<gene>
    <name evidence="2" type="ORF">GBM95_02375</name>
</gene>